<feature type="domain" description="GFO/IDH/MocA-like oxidoreductase" evidence="3">
    <location>
        <begin position="150"/>
        <end position="269"/>
    </location>
</feature>
<dbReference type="OrthoDB" id="9815825at2"/>
<dbReference type="PANTHER" id="PTHR43249:SF1">
    <property type="entry name" value="D-GLUCOSIDE 3-DEHYDROGENASE"/>
    <property type="match status" value="1"/>
</dbReference>
<dbReference type="Proteomes" id="UP000316500">
    <property type="component" value="Unassembled WGS sequence"/>
</dbReference>
<organism evidence="4 5">
    <name type="scientific">Paenarthrobacter nitroguajacolicus</name>
    <name type="common">Arthrobacter nitroguajacolicus</name>
    <dbReference type="NCBI Taxonomy" id="211146"/>
    <lineage>
        <taxon>Bacteria</taxon>
        <taxon>Bacillati</taxon>
        <taxon>Actinomycetota</taxon>
        <taxon>Actinomycetes</taxon>
        <taxon>Micrococcales</taxon>
        <taxon>Micrococcaceae</taxon>
        <taxon>Paenarthrobacter</taxon>
    </lineage>
</organism>
<evidence type="ECO:0000259" key="3">
    <source>
        <dbReference type="Pfam" id="PF22725"/>
    </source>
</evidence>
<keyword evidence="1" id="KW-0520">NAD</keyword>
<dbReference type="Gene3D" id="3.40.50.720">
    <property type="entry name" value="NAD(P)-binding Rossmann-like Domain"/>
    <property type="match status" value="1"/>
</dbReference>
<evidence type="ECO:0000313" key="4">
    <source>
        <dbReference type="EMBL" id="TVU59279.1"/>
    </source>
</evidence>
<dbReference type="GO" id="GO:0000166">
    <property type="term" value="F:nucleotide binding"/>
    <property type="evidence" value="ECO:0007669"/>
    <property type="project" value="InterPro"/>
</dbReference>
<evidence type="ECO:0000259" key="2">
    <source>
        <dbReference type="Pfam" id="PF01408"/>
    </source>
</evidence>
<dbReference type="AlphaFoldDB" id="A0A558GQV9"/>
<dbReference type="PANTHER" id="PTHR43249">
    <property type="entry name" value="UDP-N-ACETYL-2-AMINO-2-DEOXY-D-GLUCURONATE OXIDASE"/>
    <property type="match status" value="1"/>
</dbReference>
<dbReference type="Pfam" id="PF01408">
    <property type="entry name" value="GFO_IDH_MocA"/>
    <property type="match status" value="1"/>
</dbReference>
<dbReference type="SUPFAM" id="SSF51735">
    <property type="entry name" value="NAD(P)-binding Rossmann-fold domains"/>
    <property type="match status" value="1"/>
</dbReference>
<feature type="domain" description="Gfo/Idh/MocA-like oxidoreductase N-terminal" evidence="2">
    <location>
        <begin position="10"/>
        <end position="129"/>
    </location>
</feature>
<dbReference type="InterPro" id="IPR052515">
    <property type="entry name" value="Gfo/Idh/MocA_Oxidoreductase"/>
</dbReference>
<accession>A0A558GQV9</accession>
<dbReference type="RefSeq" id="WP_144652718.1">
    <property type="nucleotide sequence ID" value="NZ_VNFK01000019.1"/>
</dbReference>
<dbReference type="Gene3D" id="3.30.360.10">
    <property type="entry name" value="Dihydrodipicolinate Reductase, domain 2"/>
    <property type="match status" value="1"/>
</dbReference>
<dbReference type="EMBL" id="VNFK01000019">
    <property type="protein sequence ID" value="TVU59279.1"/>
    <property type="molecule type" value="Genomic_DNA"/>
</dbReference>
<proteinExistence type="predicted"/>
<dbReference type="SUPFAM" id="SSF55347">
    <property type="entry name" value="Glyceraldehyde-3-phosphate dehydrogenase-like, C-terminal domain"/>
    <property type="match status" value="1"/>
</dbReference>
<dbReference type="InterPro" id="IPR000683">
    <property type="entry name" value="Gfo/Idh/MocA-like_OxRdtase_N"/>
</dbReference>
<name>A0A558GQV9_PAENT</name>
<reference evidence="4 5" key="1">
    <citation type="submission" date="2019-07" db="EMBL/GenBank/DDBJ databases">
        <title>Diversity of Bacteria from Kongsfjorden, Arctic.</title>
        <authorList>
            <person name="Yu Y."/>
        </authorList>
    </citation>
    <scope>NUCLEOTIDE SEQUENCE [LARGE SCALE GENOMIC DNA]</scope>
    <source>
        <strain evidence="4 5">SM1928</strain>
    </source>
</reference>
<comment type="caution">
    <text evidence="4">The sequence shown here is derived from an EMBL/GenBank/DDBJ whole genome shotgun (WGS) entry which is preliminary data.</text>
</comment>
<evidence type="ECO:0000313" key="5">
    <source>
        <dbReference type="Proteomes" id="UP000316500"/>
    </source>
</evidence>
<dbReference type="InterPro" id="IPR036291">
    <property type="entry name" value="NAD(P)-bd_dom_sf"/>
</dbReference>
<evidence type="ECO:0000256" key="1">
    <source>
        <dbReference type="ARBA" id="ARBA00023027"/>
    </source>
</evidence>
<dbReference type="InterPro" id="IPR055170">
    <property type="entry name" value="GFO_IDH_MocA-like_dom"/>
</dbReference>
<gene>
    <name evidence="4" type="ORF">FQP90_19465</name>
</gene>
<dbReference type="Pfam" id="PF22725">
    <property type="entry name" value="GFO_IDH_MocA_C3"/>
    <property type="match status" value="1"/>
</dbReference>
<sequence length="398" mass="41837">MSTETQNPVLNVAIAGCGSIGRTHAASVGELPELRVTALVDEITEAADALAQHIEDNGTARPATFRSLAEAFAGADVDLVIIATPSGLHIQQALEVLDAGKHVVIEKPLDVKLDRTDQILAAAKAAEAKGLVASVISQHRFDPASIVVDQANRAGRFGRLTSAIASVSWYRSQGYYDSGAWRGTWAMDGGGAVMNQGVHTVDLLLWFLGRPVEISAKTALLAHKDVEVEDTAVATVTFESGALAVLHATTAAYPGLTVRLQVMGSKGSAVIDNDNLEYFHAAGSDEETQSGPMGLRGAGNQAEAELAKLAEPPVQTNLDPTLYPAGHIRQYRDVVDAIRNGRPAGVTIQDAVTALATVRALYVSATLGRPVLIADVVAGKYNDVEVRTGNGHLEEVTA</sequence>
<protein>
    <submittedName>
        <fullName evidence="4">Gfo/Idh/MocA family oxidoreductase</fullName>
    </submittedName>
</protein>